<protein>
    <recommendedName>
        <fullName evidence="1">GerMN domain-containing protein</fullName>
    </recommendedName>
</protein>
<dbReference type="HOGENOM" id="CLU_1550755_0_0_9"/>
<dbReference type="RefSeq" id="WP_005947118.1">
    <property type="nucleotide sequence ID" value="NZ_GG657680.1"/>
</dbReference>
<accession>C0CK29</accession>
<dbReference type="eggNOG" id="COG5401">
    <property type="taxonomic scope" value="Bacteria"/>
</dbReference>
<proteinExistence type="predicted"/>
<reference evidence="2 3" key="1">
    <citation type="submission" date="2009-01" db="EMBL/GenBank/DDBJ databases">
        <authorList>
            <person name="Fulton L."/>
            <person name="Clifton S."/>
            <person name="Fulton B."/>
            <person name="Xu J."/>
            <person name="Minx P."/>
            <person name="Pepin K.H."/>
            <person name="Johnson M."/>
            <person name="Bhonagiri V."/>
            <person name="Nash W.E."/>
            <person name="Mardis E.R."/>
            <person name="Wilson R.K."/>
        </authorList>
    </citation>
    <scope>NUCLEOTIDE SEQUENCE [LARGE SCALE GENOMIC DNA]</scope>
    <source>
        <strain evidence="3">DSM 10507 / JCM 14656 / S5a33</strain>
    </source>
</reference>
<dbReference type="Pfam" id="PF10646">
    <property type="entry name" value="Germane"/>
    <property type="match status" value="1"/>
</dbReference>
<dbReference type="EMBL" id="ACBZ01000056">
    <property type="protein sequence ID" value="EEG49868.1"/>
    <property type="molecule type" value="Genomic_DNA"/>
</dbReference>
<feature type="non-terminal residue" evidence="2">
    <location>
        <position position="1"/>
    </location>
</feature>
<organism evidence="2 3">
    <name type="scientific">Blautia hydrogenotrophica (strain DSM 10507 / JCM 14656 / S5a33)</name>
    <name type="common">Ruminococcus hydrogenotrophicus</name>
    <dbReference type="NCBI Taxonomy" id="476272"/>
    <lineage>
        <taxon>Bacteria</taxon>
        <taxon>Bacillati</taxon>
        <taxon>Bacillota</taxon>
        <taxon>Clostridia</taxon>
        <taxon>Lachnospirales</taxon>
        <taxon>Lachnospiraceae</taxon>
        <taxon>Blautia</taxon>
    </lineage>
</organism>
<evidence type="ECO:0000259" key="1">
    <source>
        <dbReference type="SMART" id="SM00909"/>
    </source>
</evidence>
<dbReference type="InterPro" id="IPR019606">
    <property type="entry name" value="GerMN"/>
</dbReference>
<keyword evidence="3" id="KW-1185">Reference proteome</keyword>
<dbReference type="Proteomes" id="UP000003100">
    <property type="component" value="Unassembled WGS sequence"/>
</dbReference>
<comment type="caution">
    <text evidence="2">The sequence shown here is derived from an EMBL/GenBank/DDBJ whole genome shotgun (WGS) entry which is preliminary data.</text>
</comment>
<reference evidence="2 3" key="2">
    <citation type="submission" date="2009-02" db="EMBL/GenBank/DDBJ databases">
        <title>Draft genome sequence of Blautia hydrogenotrophica DSM 10507 (Ruminococcus hydrogenotrophicus DSM 10507).</title>
        <authorList>
            <person name="Sudarsanam P."/>
            <person name="Ley R."/>
            <person name="Guruge J."/>
            <person name="Turnbaugh P.J."/>
            <person name="Mahowald M."/>
            <person name="Liep D."/>
            <person name="Gordon J."/>
        </authorList>
    </citation>
    <scope>NUCLEOTIDE SEQUENCE [LARGE SCALE GENOMIC DNA]</scope>
    <source>
        <strain evidence="3">DSM 10507 / JCM 14656 / S5a33</strain>
    </source>
</reference>
<feature type="domain" description="GerMN" evidence="1">
    <location>
        <begin position="65"/>
        <end position="151"/>
    </location>
</feature>
<dbReference type="AlphaFoldDB" id="C0CK29"/>
<gene>
    <name evidence="2" type="ORF">RUMHYD_01199</name>
</gene>
<name>C0CK29_BLAHS</name>
<dbReference type="PATRIC" id="fig|476272.21.peg.2545"/>
<dbReference type="SMART" id="SM00909">
    <property type="entry name" value="Germane"/>
    <property type="match status" value="1"/>
</dbReference>
<evidence type="ECO:0000313" key="3">
    <source>
        <dbReference type="Proteomes" id="UP000003100"/>
    </source>
</evidence>
<evidence type="ECO:0000313" key="2">
    <source>
        <dbReference type="EMBL" id="EEG49868.1"/>
    </source>
</evidence>
<sequence>DGEALVDSKGDPIGAMNVNTFVEHAGTDINNYQYTTLTLYFTNKEGDKLIPENRSVYYSSNLPLERVVMEQLLKGPREDGVCPTLPEKTNLLGITISENTCYVNFDDTFVDGALAVQESIPIYSIVNSLIDACQIKQVQISVNGESKLTFRETMNLNKFYKKNKKLVVSNPS</sequence>